<dbReference type="Gene3D" id="2.60.40.10">
    <property type="entry name" value="Immunoglobulins"/>
    <property type="match status" value="1"/>
</dbReference>
<comment type="pathway">
    <text evidence="2">Glycan metabolism; osmoregulated periplasmic glucan (OPG) biosynthesis.</text>
</comment>
<dbReference type="AlphaFoldDB" id="A0A078M0Y4"/>
<evidence type="ECO:0000256" key="6">
    <source>
        <dbReference type="ARBA" id="ARBA00022764"/>
    </source>
</evidence>
<evidence type="ECO:0000256" key="5">
    <source>
        <dbReference type="ARBA" id="ARBA00022729"/>
    </source>
</evidence>
<dbReference type="InterPro" id="IPR013783">
    <property type="entry name" value="Ig-like_fold"/>
</dbReference>
<keyword evidence="5 7" id="KW-0732">Signal</keyword>
<dbReference type="GO" id="GO:0030288">
    <property type="term" value="C:outer membrane-bounded periplasmic space"/>
    <property type="evidence" value="ECO:0007669"/>
    <property type="project" value="TreeGrafter"/>
</dbReference>
<dbReference type="FunFam" id="2.70.98.10:FF:000001">
    <property type="entry name" value="Glucans biosynthesis protein G"/>
    <property type="match status" value="1"/>
</dbReference>
<dbReference type="PANTHER" id="PTHR30504">
    <property type="entry name" value="GLUCANS BIOSYNTHESIS PROTEIN"/>
    <property type="match status" value="1"/>
</dbReference>
<dbReference type="RefSeq" id="WP_052508649.1">
    <property type="nucleotide sequence ID" value="NZ_LK391969.1"/>
</dbReference>
<comment type="subcellular location">
    <subcellularLocation>
        <location evidence="1">Periplasm</location>
    </subcellularLocation>
</comment>
<dbReference type="EMBL" id="LM997413">
    <property type="protein sequence ID" value="CEA01018.1"/>
    <property type="molecule type" value="Genomic_DNA"/>
</dbReference>
<evidence type="ECO:0000256" key="3">
    <source>
        <dbReference type="ARBA" id="ARBA00009284"/>
    </source>
</evidence>
<dbReference type="InterPro" id="IPR014438">
    <property type="entry name" value="Glucan_biosyn_MdoG/MdoD"/>
</dbReference>
<evidence type="ECO:0000256" key="1">
    <source>
        <dbReference type="ARBA" id="ARBA00004418"/>
    </source>
</evidence>
<dbReference type="InterPro" id="IPR014756">
    <property type="entry name" value="Ig_E-set"/>
</dbReference>
<dbReference type="InterPro" id="IPR011013">
    <property type="entry name" value="Gal_mutarotase_sf_dom"/>
</dbReference>
<gene>
    <name evidence="9" type="primary">mdoD</name>
    <name evidence="9" type="ORF">BN1049_00266</name>
</gene>
<dbReference type="GO" id="GO:0030246">
    <property type="term" value="F:carbohydrate binding"/>
    <property type="evidence" value="ECO:0007669"/>
    <property type="project" value="InterPro"/>
</dbReference>
<organism evidence="9">
    <name type="scientific">Pseudomonas saudimassiliensis</name>
    <dbReference type="NCBI Taxonomy" id="1461581"/>
    <lineage>
        <taxon>Bacteria</taxon>
        <taxon>Pseudomonadati</taxon>
        <taxon>Pseudomonadota</taxon>
        <taxon>Gammaproteobacteria</taxon>
        <taxon>Pseudomonadales</taxon>
        <taxon>Pseudomonadaceae</taxon>
        <taxon>Pseudomonas</taxon>
    </lineage>
</organism>
<dbReference type="Pfam" id="PF04349">
    <property type="entry name" value="MdoG"/>
    <property type="match status" value="1"/>
</dbReference>
<reference evidence="9" key="1">
    <citation type="submission" date="2014-07" db="EMBL/GenBank/DDBJ databases">
        <authorList>
            <person name="Urmite Genomes Urmite Genomes"/>
        </authorList>
    </citation>
    <scope>NUCLEOTIDE SEQUENCE</scope>
    <source>
        <strain evidence="9">12M76_air</strain>
    </source>
</reference>
<evidence type="ECO:0000256" key="2">
    <source>
        <dbReference type="ARBA" id="ARBA00005001"/>
    </source>
</evidence>
<sequence>MTTGFRQLLCSALLVLPLTAAAEEFDFQSVIDKAETLAGSAWQAPPQIPRFLQELSYHDYQSIRFKPESSLWLDEQLPFNLMLIPPGLFYHHAVTINVIQDGEAQPLAFDKTQFTYPNSEVEKLMPPDLGFAGFKLTFPFAAPDAQNQFLVFAGASYYRAVGRDNNFGLSGRGIAVNTGLPSGEEFPSFVEFWLEKPAAESDSMTFYGLLDGRSLAGAYKFTVTPGDETAMKVESVLFPRQGIELTGIAPLTSMFYYGENTLRPHGEWRPEVHDSDGLLVHDGATDEWLWRPLNNPTTLTMDYYATQSLRGFGLLQRDDEFRSYMDPEAAYSTRPSAWIEPEGDWGKGHVVLTQLPTPDETNDNIVAFWTPDQGLPEQGPHRFAYTARFGMADLTGNPMAQAVDSFLGDGTRVGGGDVEGAVRVIADFVGGPLADRAAEAPVAAEVVALEDGELVEHFVEYVPALERWRLSMLVKPARDRPLSVRAFLREGEERLSETWTYQLAPGSDVLNVIH</sequence>
<dbReference type="PIRSF" id="PIRSF006281">
    <property type="entry name" value="MdoG"/>
    <property type="match status" value="1"/>
</dbReference>
<evidence type="ECO:0000313" key="9">
    <source>
        <dbReference type="EMBL" id="CEA01018.1"/>
    </source>
</evidence>
<comment type="similarity">
    <text evidence="3">Belongs to the OpgD/OpgG family.</text>
</comment>
<dbReference type="GO" id="GO:0051274">
    <property type="term" value="P:beta-glucan biosynthetic process"/>
    <property type="evidence" value="ECO:0007669"/>
    <property type="project" value="TreeGrafter"/>
</dbReference>
<dbReference type="SUPFAM" id="SSF81296">
    <property type="entry name" value="E set domains"/>
    <property type="match status" value="1"/>
</dbReference>
<dbReference type="PATRIC" id="fig|1461581.3.peg.261"/>
<evidence type="ECO:0000256" key="4">
    <source>
        <dbReference type="ARBA" id="ARBA00015376"/>
    </source>
</evidence>
<dbReference type="SUPFAM" id="SSF74650">
    <property type="entry name" value="Galactose mutarotase-like"/>
    <property type="match status" value="1"/>
</dbReference>
<accession>A0A078M0Y4</accession>
<dbReference type="InterPro" id="IPR007444">
    <property type="entry name" value="Glucan_biosyn_MdoG_C"/>
</dbReference>
<proteinExistence type="inferred from homology"/>
<keyword evidence="6" id="KW-0574">Periplasm</keyword>
<feature type="signal peptide" evidence="7">
    <location>
        <begin position="1"/>
        <end position="22"/>
    </location>
</feature>
<feature type="domain" description="Glucan biosynthesis periplasmic MdoG C-terminal" evidence="8">
    <location>
        <begin position="25"/>
        <end position="502"/>
    </location>
</feature>
<dbReference type="PANTHER" id="PTHR30504:SF4">
    <property type="entry name" value="GLUCANS BIOSYNTHESIS PROTEIN G"/>
    <property type="match status" value="1"/>
</dbReference>
<feature type="chain" id="PRO_5007377763" description="Glucans biosynthesis protein G" evidence="7">
    <location>
        <begin position="23"/>
        <end position="514"/>
    </location>
</feature>
<dbReference type="Gene3D" id="2.70.98.10">
    <property type="match status" value="1"/>
</dbReference>
<protein>
    <recommendedName>
        <fullName evidence="4">Glucans biosynthesis protein G</fullName>
    </recommendedName>
</protein>
<dbReference type="UniPathway" id="UPA00637"/>
<evidence type="ECO:0000256" key="7">
    <source>
        <dbReference type="SAM" id="SignalP"/>
    </source>
</evidence>
<name>A0A078M0Y4_9PSED</name>
<dbReference type="EMBL" id="LK391969">
    <property type="protein sequence ID" value="CEF25364.1"/>
    <property type="molecule type" value="Genomic_DNA"/>
</dbReference>
<dbReference type="InterPro" id="IPR014718">
    <property type="entry name" value="GH-type_carb-bd"/>
</dbReference>
<evidence type="ECO:0000259" key="8">
    <source>
        <dbReference type="Pfam" id="PF04349"/>
    </source>
</evidence>
<dbReference type="GO" id="GO:0003824">
    <property type="term" value="F:catalytic activity"/>
    <property type="evidence" value="ECO:0007669"/>
    <property type="project" value="InterPro"/>
</dbReference>